<dbReference type="GO" id="GO:0000160">
    <property type="term" value="P:phosphorelay signal transduction system"/>
    <property type="evidence" value="ECO:0007669"/>
    <property type="project" value="InterPro"/>
</dbReference>
<evidence type="ECO:0000313" key="3">
    <source>
        <dbReference type="EMBL" id="POZ52849.1"/>
    </source>
</evidence>
<dbReference type="AlphaFoldDB" id="A0A2S5CPW0"/>
<proteinExistence type="predicted"/>
<feature type="domain" description="Response regulatory" evidence="2">
    <location>
        <begin position="3"/>
        <end position="143"/>
    </location>
</feature>
<dbReference type="InterPro" id="IPR011006">
    <property type="entry name" value="CheY-like_superfamily"/>
</dbReference>
<gene>
    <name evidence="3" type="ORF">AADEFJLK_01458</name>
</gene>
<dbReference type="RefSeq" id="WP_103973801.1">
    <property type="nucleotide sequence ID" value="NZ_PGFZ01000002.1"/>
</dbReference>
<dbReference type="Gene3D" id="3.40.50.2300">
    <property type="match status" value="1"/>
</dbReference>
<sequence>MLKIWVVEDNFQQRAEIREAIRSRCKADILEIATEYDFRVQLEQLESSYPDIIIIDVMLPWVKPAPNMPEPPEDVKTNSFYRAGIRCLRLARAKDETKAAKIIILTNLEQDDLKEDLDAIDRQEIYFVAKGGYSELLDLMAKP</sequence>
<protein>
    <recommendedName>
        <fullName evidence="2">Response regulatory domain-containing protein</fullName>
    </recommendedName>
</protein>
<evidence type="ECO:0000259" key="2">
    <source>
        <dbReference type="PROSITE" id="PS50110"/>
    </source>
</evidence>
<dbReference type="PROSITE" id="PS50110">
    <property type="entry name" value="RESPONSE_REGULATORY"/>
    <property type="match status" value="1"/>
</dbReference>
<feature type="modified residue" description="4-aspartylphosphate" evidence="1">
    <location>
        <position position="56"/>
    </location>
</feature>
<name>A0A2S5CPW0_9GAMM</name>
<reference evidence="3 4" key="1">
    <citation type="submission" date="2017-11" db="EMBL/GenBank/DDBJ databases">
        <title>Draft Genome Sequence of Methylobacter psychrotolerans Sph1T, an Obligate Methanotroph from Low-Temperature Environments.</title>
        <authorList>
            <person name="Oshkin I.Y."/>
            <person name="Miroshnikov K."/>
            <person name="Belova S.E."/>
            <person name="Korzhenkov A."/>
            <person name="Toshchakov S.V."/>
            <person name="Dedysh S.N."/>
        </authorList>
    </citation>
    <scope>NUCLEOTIDE SEQUENCE [LARGE SCALE GENOMIC DNA]</scope>
    <source>
        <strain evidence="3 4">Sph1</strain>
    </source>
</reference>
<keyword evidence="1" id="KW-0597">Phosphoprotein</keyword>
<organism evidence="3 4">
    <name type="scientific">Methylovulum psychrotolerans</name>
    <dbReference type="NCBI Taxonomy" id="1704499"/>
    <lineage>
        <taxon>Bacteria</taxon>
        <taxon>Pseudomonadati</taxon>
        <taxon>Pseudomonadota</taxon>
        <taxon>Gammaproteobacteria</taxon>
        <taxon>Methylococcales</taxon>
        <taxon>Methylococcaceae</taxon>
        <taxon>Methylovulum</taxon>
    </lineage>
</organism>
<dbReference type="EMBL" id="PGFZ01000002">
    <property type="protein sequence ID" value="POZ52849.1"/>
    <property type="molecule type" value="Genomic_DNA"/>
</dbReference>
<evidence type="ECO:0000313" key="4">
    <source>
        <dbReference type="Proteomes" id="UP000237423"/>
    </source>
</evidence>
<dbReference type="SUPFAM" id="SSF52172">
    <property type="entry name" value="CheY-like"/>
    <property type="match status" value="1"/>
</dbReference>
<accession>A0A2S5CPW0</accession>
<evidence type="ECO:0000256" key="1">
    <source>
        <dbReference type="PROSITE-ProRule" id="PRU00169"/>
    </source>
</evidence>
<dbReference type="InterPro" id="IPR001789">
    <property type="entry name" value="Sig_transdc_resp-reg_receiver"/>
</dbReference>
<comment type="caution">
    <text evidence="3">The sequence shown here is derived from an EMBL/GenBank/DDBJ whole genome shotgun (WGS) entry which is preliminary data.</text>
</comment>
<dbReference type="Proteomes" id="UP000237423">
    <property type="component" value="Unassembled WGS sequence"/>
</dbReference>